<dbReference type="InterPro" id="IPR058799">
    <property type="entry name" value="CgnE_B"/>
</dbReference>
<dbReference type="RefSeq" id="WP_188830512.1">
    <property type="nucleotide sequence ID" value="NZ_BMMW01000004.1"/>
</dbReference>
<gene>
    <name evidence="2" type="ORF">GCM10011591_39440</name>
</gene>
<accession>A0A917VCN8</accession>
<proteinExistence type="predicted"/>
<evidence type="ECO:0000259" key="1">
    <source>
        <dbReference type="Pfam" id="PF26231"/>
    </source>
</evidence>
<reference evidence="2" key="1">
    <citation type="journal article" date="2014" name="Int. J. Syst. Evol. Microbiol.">
        <title>Complete genome sequence of Corynebacterium casei LMG S-19264T (=DSM 44701T), isolated from a smear-ripened cheese.</title>
        <authorList>
            <consortium name="US DOE Joint Genome Institute (JGI-PGF)"/>
            <person name="Walter F."/>
            <person name="Albersmeier A."/>
            <person name="Kalinowski J."/>
            <person name="Ruckert C."/>
        </authorList>
    </citation>
    <scope>NUCLEOTIDE SEQUENCE</scope>
    <source>
        <strain evidence="2">CGMCC 4.7278</strain>
    </source>
</reference>
<protein>
    <recommendedName>
        <fullName evidence="1">Crocagin biosynthetic protein CgnE/B domain-containing protein</fullName>
    </recommendedName>
</protein>
<organism evidence="2 3">
    <name type="scientific">Nocardia camponoti</name>
    <dbReference type="NCBI Taxonomy" id="1616106"/>
    <lineage>
        <taxon>Bacteria</taxon>
        <taxon>Bacillati</taxon>
        <taxon>Actinomycetota</taxon>
        <taxon>Actinomycetes</taxon>
        <taxon>Mycobacteriales</taxon>
        <taxon>Nocardiaceae</taxon>
        <taxon>Nocardia</taxon>
    </lineage>
</organism>
<dbReference type="AlphaFoldDB" id="A0A917VCN8"/>
<comment type="caution">
    <text evidence="2">The sequence shown here is derived from an EMBL/GenBank/DDBJ whole genome shotgun (WGS) entry which is preliminary data.</text>
</comment>
<evidence type="ECO:0000313" key="3">
    <source>
        <dbReference type="Proteomes" id="UP000612956"/>
    </source>
</evidence>
<dbReference type="Pfam" id="PF26231">
    <property type="entry name" value="CgnE_B"/>
    <property type="match status" value="1"/>
</dbReference>
<sequence>MSAILVRPDLHHQFGARNPQFCLVVDSANKYGIGMDGQSSLYHRTSQIALHPGESLETFLATRAPREADILVVTPGTFLSSPGASVIGEDRKLSVVPCASTPVTAAQLSYFLEICESIDHDSVAARSDAILEALNLAESVRIVDARRGTSASFGSLGDYDWNVQAGVLSGGEQQIAPNGELSAVPLDIMHFDAERRLDLCGQIAMSGTVIVHRGGNESDEDEQARLYARLAAATHGDAVVLDIDHGRIVGVRPHGPEAKPAVEALEELFQADSRYQIVWEFGLGLNDGIKPVGGNCGLNEVCGGRGAQLHIGIGLTPWTKFALTFHCADSLVQVGEAVLAEPLRRSMTRRRGPACGCDEGARGVW</sequence>
<dbReference type="Proteomes" id="UP000612956">
    <property type="component" value="Unassembled WGS sequence"/>
</dbReference>
<dbReference type="EMBL" id="BMMW01000004">
    <property type="protein sequence ID" value="GGK63275.1"/>
    <property type="molecule type" value="Genomic_DNA"/>
</dbReference>
<evidence type="ECO:0000313" key="2">
    <source>
        <dbReference type="EMBL" id="GGK63275.1"/>
    </source>
</evidence>
<keyword evidence="3" id="KW-1185">Reference proteome</keyword>
<name>A0A917VCN8_9NOCA</name>
<feature type="domain" description="Crocagin biosynthetic protein CgnE/B" evidence="1">
    <location>
        <begin position="88"/>
        <end position="314"/>
    </location>
</feature>
<reference evidence="2" key="2">
    <citation type="submission" date="2020-09" db="EMBL/GenBank/DDBJ databases">
        <authorList>
            <person name="Sun Q."/>
            <person name="Zhou Y."/>
        </authorList>
    </citation>
    <scope>NUCLEOTIDE SEQUENCE</scope>
    <source>
        <strain evidence="2">CGMCC 4.7278</strain>
    </source>
</reference>